<reference evidence="3 4" key="1">
    <citation type="journal article" date="2023" name="bioRxiv">
        <title>Conserved and derived expression patterns and positive selection on dental genes reveal complex evolutionary context of ever-growing rodent molars.</title>
        <authorList>
            <person name="Calamari Z.T."/>
            <person name="Song A."/>
            <person name="Cohen E."/>
            <person name="Akter M."/>
            <person name="Roy R.D."/>
            <person name="Hallikas O."/>
            <person name="Christensen M.M."/>
            <person name="Li P."/>
            <person name="Marangoni P."/>
            <person name="Jernvall J."/>
            <person name="Klein O.D."/>
        </authorList>
    </citation>
    <scope>NUCLEOTIDE SEQUENCE [LARGE SCALE GENOMIC DNA]</scope>
    <source>
        <strain evidence="3">V071</strain>
    </source>
</reference>
<keyword evidence="1" id="KW-0175">Coiled coil</keyword>
<feature type="coiled-coil region" evidence="1">
    <location>
        <begin position="20"/>
        <end position="163"/>
    </location>
</feature>
<evidence type="ECO:0000256" key="2">
    <source>
        <dbReference type="SAM" id="MobiDB-lite"/>
    </source>
</evidence>
<dbReference type="Proteomes" id="UP001488838">
    <property type="component" value="Unassembled WGS sequence"/>
</dbReference>
<sequence>ELKKVASELIKSKVTCQHKMEEESIDLIIKEQKYEELQERLDMELKLNKKINEEITHIQEEKQDIIISFQHMQQLLQQQTQANFEINEELKVLRENNQTLERDNELQREKVKADEEKFLSLQNEHENALGTWKRRVEELNGEMNEIKNELSLLKETHVKLQEHYNKLYDQKKDEECKKFQSIPELNNESNDGLSCEKSENITMQKYNSDQEIWGKNTRSFCLDTDYYREKEKIKDVPVEEIAEDLQPFEISAKIKINTMVTQDGHQSGMSPSKALCVDNDVTDQEQTLNVTDCRKSVSVEVKDKVCLEKDKGCAEFKSLNNFFIERYESLEAEKTCLEGTEGLLHSGVDAPLETGSDEEPLNGMSDEMAHKRNYSTDVSESKPFKQQFKLLPADLENATEKEVTSHDQTKAGLDSFLDIKLDHCKKHGLQDSGNVMLDKNRKMKETLREENECSTVPFPCHQQARNAAQQPEATGACAAVISPPCPSAVSGDNSKVLKKSPNSINTLPTLVKPDSSPAEITMRKNRNNIQNSSFKNQLGSSESSMSISNIPVNQGDSHASQARDLKSVVPMITSTGKLPSSENQITEATKRALFSSVDVKKRQCMLLNNREKAEVSNDILSEGTFSEGQLEESHLSHVSPSADSVNTSARSAFDLPTLDKKLKKTPEYMKFVAPSPWSKINQIKNKTVDISLSSFPLLLKERPTGPESKVITQVTFCKNVDLDDTRKNTKPDTGSFSRVADTVSDWSIHPNPKGQPGEGRNATAKTLYDSSFPTEHVKAEPWISTVEQSNSQAKEVTDTPDLLTFSPDNKDWQSLMINQLTEIEKLLSLENSNQPKKRKAEEMLEKTSD</sequence>
<feature type="region of interest" description="Disordered" evidence="2">
    <location>
        <begin position="528"/>
        <end position="561"/>
    </location>
</feature>
<feature type="compositionally biased region" description="Basic and acidic residues" evidence="2">
    <location>
        <begin position="839"/>
        <end position="849"/>
    </location>
</feature>
<feature type="compositionally biased region" description="Polar residues" evidence="2">
    <location>
        <begin position="549"/>
        <end position="560"/>
    </location>
</feature>
<keyword evidence="4" id="KW-1185">Reference proteome</keyword>
<evidence type="ECO:0000313" key="4">
    <source>
        <dbReference type="Proteomes" id="UP001488838"/>
    </source>
</evidence>
<dbReference type="PANTHER" id="PTHR28660:SF1">
    <property type="entry name" value="COILED-COIL DOMAIN-CONTAINING PROTEIN 73"/>
    <property type="match status" value="1"/>
</dbReference>
<dbReference type="EMBL" id="JBBHLL010000117">
    <property type="protein sequence ID" value="KAK7815010.1"/>
    <property type="molecule type" value="Genomic_DNA"/>
</dbReference>
<dbReference type="PANTHER" id="PTHR28660">
    <property type="entry name" value="COILED-COIL DOMAIN-CONTAINING PROTEIN 73"/>
    <property type="match status" value="1"/>
</dbReference>
<comment type="caution">
    <text evidence="3">The sequence shown here is derived from an EMBL/GenBank/DDBJ whole genome shotgun (WGS) entry which is preliminary data.</text>
</comment>
<evidence type="ECO:0000313" key="3">
    <source>
        <dbReference type="EMBL" id="KAK7815010.1"/>
    </source>
</evidence>
<evidence type="ECO:0008006" key="5">
    <source>
        <dbReference type="Google" id="ProtNLM"/>
    </source>
</evidence>
<name>A0AAW0IK78_MYOGA</name>
<protein>
    <recommendedName>
        <fullName evidence="5">Coiled-coil domain containing 73</fullName>
    </recommendedName>
</protein>
<dbReference type="InterPro" id="IPR031650">
    <property type="entry name" value="CCDC73"/>
</dbReference>
<feature type="region of interest" description="Disordered" evidence="2">
    <location>
        <begin position="728"/>
        <end position="763"/>
    </location>
</feature>
<evidence type="ECO:0000256" key="1">
    <source>
        <dbReference type="SAM" id="Coils"/>
    </source>
</evidence>
<feature type="compositionally biased region" description="Polar residues" evidence="2">
    <location>
        <begin position="528"/>
        <end position="539"/>
    </location>
</feature>
<feature type="region of interest" description="Disordered" evidence="2">
    <location>
        <begin position="830"/>
        <end position="849"/>
    </location>
</feature>
<gene>
    <name evidence="3" type="ORF">U0070_024353</name>
</gene>
<dbReference type="Pfam" id="PF15818">
    <property type="entry name" value="CCDC73"/>
    <property type="match status" value="1"/>
</dbReference>
<accession>A0AAW0IK78</accession>
<dbReference type="AlphaFoldDB" id="A0AAW0IK78"/>
<organism evidence="3 4">
    <name type="scientific">Myodes glareolus</name>
    <name type="common">Bank vole</name>
    <name type="synonym">Clethrionomys glareolus</name>
    <dbReference type="NCBI Taxonomy" id="447135"/>
    <lineage>
        <taxon>Eukaryota</taxon>
        <taxon>Metazoa</taxon>
        <taxon>Chordata</taxon>
        <taxon>Craniata</taxon>
        <taxon>Vertebrata</taxon>
        <taxon>Euteleostomi</taxon>
        <taxon>Mammalia</taxon>
        <taxon>Eutheria</taxon>
        <taxon>Euarchontoglires</taxon>
        <taxon>Glires</taxon>
        <taxon>Rodentia</taxon>
        <taxon>Myomorpha</taxon>
        <taxon>Muroidea</taxon>
        <taxon>Cricetidae</taxon>
        <taxon>Arvicolinae</taxon>
        <taxon>Myodes</taxon>
    </lineage>
</organism>
<proteinExistence type="predicted"/>
<feature type="non-terminal residue" evidence="3">
    <location>
        <position position="1"/>
    </location>
</feature>